<evidence type="ECO:0000256" key="8">
    <source>
        <dbReference type="SAM" id="MobiDB-lite"/>
    </source>
</evidence>
<dbReference type="PROSITE" id="PS00383">
    <property type="entry name" value="TYR_PHOSPHATASE_1"/>
    <property type="match status" value="1"/>
</dbReference>
<dbReference type="GeneID" id="37269273"/>
<comment type="catalytic activity">
    <reaction evidence="6">
        <text>1,5-bis(diphospho)-1D-myo-inositol 2,3,4,6-tetrakisphosphate + H2O = 1-diphospho-1D-myo-inositol 2,3,4,5,6-pentakisphosphate + phosphate + 2 H(+)</text>
        <dbReference type="Rhea" id="RHEA:79699"/>
        <dbReference type="ChEBI" id="CHEBI:15377"/>
        <dbReference type="ChEBI" id="CHEBI:15378"/>
        <dbReference type="ChEBI" id="CHEBI:43474"/>
        <dbReference type="ChEBI" id="CHEBI:74946"/>
        <dbReference type="ChEBI" id="CHEBI:77983"/>
        <dbReference type="EC" id="3.6.1.52"/>
    </reaction>
    <physiologicalReaction direction="left-to-right" evidence="6">
        <dbReference type="Rhea" id="RHEA:79700"/>
    </physiologicalReaction>
</comment>
<dbReference type="CDD" id="cd14528">
    <property type="entry name" value="PFA-DSP_Siw14"/>
    <property type="match status" value="1"/>
</dbReference>
<dbReference type="FunFam" id="3.90.190.10:FF:000024">
    <property type="entry name" value="probable tyrosine-protein phosphatase At1g05000"/>
    <property type="match status" value="1"/>
</dbReference>
<dbReference type="PRINTS" id="PR01911">
    <property type="entry name" value="PFDSPHPHTASE"/>
</dbReference>
<evidence type="ECO:0000256" key="2">
    <source>
        <dbReference type="ARBA" id="ARBA00022801"/>
    </source>
</evidence>
<evidence type="ECO:0000256" key="6">
    <source>
        <dbReference type="ARBA" id="ARBA00047927"/>
    </source>
</evidence>
<feature type="compositionally biased region" description="Pro residues" evidence="8">
    <location>
        <begin position="79"/>
        <end position="88"/>
    </location>
</feature>
<keyword evidence="11" id="KW-1185">Reference proteome</keyword>
<comment type="catalytic activity">
    <reaction evidence="5">
        <text>3,5-bis(diphospho)-1D-myo-inositol 1,2,4,6-tetrakisphosphate + H2O = 3-diphospho-1D-myo-inositol 1,2,4,5,6-pentakisphosphate + phosphate + 2 H(+)</text>
        <dbReference type="Rhea" id="RHEA:56312"/>
        <dbReference type="ChEBI" id="CHEBI:15377"/>
        <dbReference type="ChEBI" id="CHEBI:15378"/>
        <dbReference type="ChEBI" id="CHEBI:43474"/>
        <dbReference type="ChEBI" id="CHEBI:140372"/>
        <dbReference type="ChEBI" id="CHEBI:140374"/>
        <dbReference type="EC" id="3.6.1.52"/>
    </reaction>
    <physiologicalReaction direction="left-to-right" evidence="5">
        <dbReference type="Rhea" id="RHEA:56313"/>
    </physiologicalReaction>
</comment>
<dbReference type="Pfam" id="PF03162">
    <property type="entry name" value="Y_phosphatase2"/>
    <property type="match status" value="1"/>
</dbReference>
<evidence type="ECO:0000313" key="10">
    <source>
        <dbReference type="EMBL" id="PWO00227.1"/>
    </source>
</evidence>
<comment type="similarity">
    <text evidence="3">Belongs to the protein-tyrosine phosphatase family. Atypical dual-specificity phosphatase Siw14-like subfamily.</text>
</comment>
<evidence type="ECO:0000256" key="4">
    <source>
        <dbReference type="ARBA" id="ARBA00047342"/>
    </source>
</evidence>
<dbReference type="InterPro" id="IPR029021">
    <property type="entry name" value="Prot-tyrosine_phosphatase-like"/>
</dbReference>
<protein>
    <recommendedName>
        <fullName evidence="1">diphosphoinositol-polyphosphate diphosphatase</fullName>
        <ecNumber evidence="1">3.6.1.52</ecNumber>
    </recommendedName>
</protein>
<dbReference type="AlphaFoldDB" id="A0A316ZG58"/>
<dbReference type="RefSeq" id="XP_025600505.1">
    <property type="nucleotide sequence ID" value="XM_025741729.1"/>
</dbReference>
<dbReference type="Proteomes" id="UP000245946">
    <property type="component" value="Unassembled WGS sequence"/>
</dbReference>
<dbReference type="InterPro" id="IPR020428">
    <property type="entry name" value="PFA-DSPs"/>
</dbReference>
<dbReference type="PROSITE" id="PS50054">
    <property type="entry name" value="TYR_PHOSPHATASE_DUAL"/>
    <property type="match status" value="1"/>
</dbReference>
<sequence length="282" mass="31578">MAAVAQRSAVAGPSHTRAPPRPMPAFLRRIRAAHHADDEDDGPASAAGHETSDASTSTAGGSNNTSPPGGDSLAQSQLLPPPPPPPPRPADEDPTLVPPDNFAMVSSFVYRSSFPKKKHFEFLKTLGLKSVLTLILEEYPEQNMRFLNDEGIKFFQFGIPGNKEPFVQIPEDMITAALVTILDKRNHPMLIHCNKGKHRTGCLIGCLRKLQQWSLTTIFDEYRRFSAPKSRSMDQEFIELYAEQRVWADVQREWLPKWEVLAKRTTRLDQEECEAEQPTHGL</sequence>
<evidence type="ECO:0000256" key="5">
    <source>
        <dbReference type="ARBA" id="ARBA00047562"/>
    </source>
</evidence>
<comment type="catalytic activity">
    <reaction evidence="4">
        <text>5-diphospho-1D-myo-inositol 1,2,3,4,6-pentakisphosphate + H2O = 1D-myo-inositol hexakisphosphate + phosphate + H(+)</text>
        <dbReference type="Rhea" id="RHEA:22384"/>
        <dbReference type="ChEBI" id="CHEBI:15377"/>
        <dbReference type="ChEBI" id="CHEBI:15378"/>
        <dbReference type="ChEBI" id="CHEBI:43474"/>
        <dbReference type="ChEBI" id="CHEBI:58130"/>
        <dbReference type="ChEBI" id="CHEBI:58628"/>
        <dbReference type="EC" id="3.6.1.52"/>
    </reaction>
    <physiologicalReaction direction="left-to-right" evidence="4">
        <dbReference type="Rhea" id="RHEA:22385"/>
    </physiologicalReaction>
</comment>
<dbReference type="PANTHER" id="PTHR31126:SF48">
    <property type="entry name" value="INOSITOL PHOSPHATASE SIW14"/>
    <property type="match status" value="1"/>
</dbReference>
<evidence type="ECO:0000256" key="7">
    <source>
        <dbReference type="ARBA" id="ARBA00048424"/>
    </source>
</evidence>
<reference evidence="10 11" key="1">
    <citation type="journal article" date="2018" name="Mol. Biol. Evol.">
        <title>Broad Genomic Sampling Reveals a Smut Pathogenic Ancestry of the Fungal Clade Ustilaginomycotina.</title>
        <authorList>
            <person name="Kijpornyongpan T."/>
            <person name="Mondo S.J."/>
            <person name="Barry K."/>
            <person name="Sandor L."/>
            <person name="Lee J."/>
            <person name="Lipzen A."/>
            <person name="Pangilinan J."/>
            <person name="LaButti K."/>
            <person name="Hainaut M."/>
            <person name="Henrissat B."/>
            <person name="Grigoriev I.V."/>
            <person name="Spatafora J.W."/>
            <person name="Aime M.C."/>
        </authorList>
    </citation>
    <scope>NUCLEOTIDE SEQUENCE [LARGE SCALE GENOMIC DNA]</scope>
    <source>
        <strain evidence="10 11">MCA 4186</strain>
    </source>
</reference>
<dbReference type="SUPFAM" id="SSF52799">
    <property type="entry name" value="(Phosphotyrosine protein) phosphatases II"/>
    <property type="match status" value="1"/>
</dbReference>
<evidence type="ECO:0000259" key="9">
    <source>
        <dbReference type="PROSITE" id="PS50054"/>
    </source>
</evidence>
<organism evidence="10 11">
    <name type="scientific">Tilletiopsis washingtonensis</name>
    <dbReference type="NCBI Taxonomy" id="58919"/>
    <lineage>
        <taxon>Eukaryota</taxon>
        <taxon>Fungi</taxon>
        <taxon>Dikarya</taxon>
        <taxon>Basidiomycota</taxon>
        <taxon>Ustilaginomycotina</taxon>
        <taxon>Exobasidiomycetes</taxon>
        <taxon>Entylomatales</taxon>
        <taxon>Entylomatales incertae sedis</taxon>
        <taxon>Tilletiopsis</taxon>
    </lineage>
</organism>
<name>A0A316ZG58_9BASI</name>
<dbReference type="GO" id="GO:0016791">
    <property type="term" value="F:phosphatase activity"/>
    <property type="evidence" value="ECO:0007669"/>
    <property type="project" value="InterPro"/>
</dbReference>
<evidence type="ECO:0000256" key="3">
    <source>
        <dbReference type="ARBA" id="ARBA00044949"/>
    </source>
</evidence>
<accession>A0A316ZG58</accession>
<dbReference type="InterPro" id="IPR016130">
    <property type="entry name" value="Tyr_Pase_AS"/>
</dbReference>
<dbReference type="OrthoDB" id="6375174at2759"/>
<dbReference type="GO" id="GO:0052840">
    <property type="term" value="F:inositol diphosphate tetrakisphosphate diphosphatase activity"/>
    <property type="evidence" value="ECO:0007669"/>
    <property type="project" value="TreeGrafter"/>
</dbReference>
<feature type="region of interest" description="Disordered" evidence="8">
    <location>
        <begin position="1"/>
        <end position="98"/>
    </location>
</feature>
<dbReference type="InterPro" id="IPR004861">
    <property type="entry name" value="Siw14-like"/>
</dbReference>
<comment type="catalytic activity">
    <reaction evidence="7">
        <text>6-diphospho-1D-myo-inositol pentakisphosphate + H2O = 1D-myo-inositol hexakisphosphate + phosphate + H(+)</text>
        <dbReference type="Rhea" id="RHEA:79703"/>
        <dbReference type="ChEBI" id="CHEBI:15377"/>
        <dbReference type="ChEBI" id="CHEBI:15378"/>
        <dbReference type="ChEBI" id="CHEBI:43474"/>
        <dbReference type="ChEBI" id="CHEBI:58130"/>
        <dbReference type="ChEBI" id="CHEBI:230534"/>
        <dbReference type="EC" id="3.6.1.52"/>
    </reaction>
    <physiologicalReaction direction="left-to-right" evidence="7">
        <dbReference type="Rhea" id="RHEA:79704"/>
    </physiologicalReaction>
</comment>
<proteinExistence type="inferred from homology"/>
<dbReference type="STRING" id="58919.A0A316ZG58"/>
<evidence type="ECO:0000256" key="1">
    <source>
        <dbReference type="ARBA" id="ARBA00012527"/>
    </source>
</evidence>
<evidence type="ECO:0000313" key="11">
    <source>
        <dbReference type="Proteomes" id="UP000245946"/>
    </source>
</evidence>
<keyword evidence="2" id="KW-0378">Hydrolase</keyword>
<gene>
    <name evidence="10" type="ORF">FA09DRAFT_328329</name>
</gene>
<dbReference type="EMBL" id="KZ819286">
    <property type="protein sequence ID" value="PWO00227.1"/>
    <property type="molecule type" value="Genomic_DNA"/>
</dbReference>
<dbReference type="InterPro" id="IPR020422">
    <property type="entry name" value="TYR_PHOSPHATASE_DUAL_dom"/>
</dbReference>
<dbReference type="GO" id="GO:0005737">
    <property type="term" value="C:cytoplasm"/>
    <property type="evidence" value="ECO:0007669"/>
    <property type="project" value="TreeGrafter"/>
</dbReference>
<dbReference type="EC" id="3.6.1.52" evidence="1"/>
<dbReference type="Gene3D" id="3.90.190.10">
    <property type="entry name" value="Protein tyrosine phosphatase superfamily"/>
    <property type="match status" value="1"/>
</dbReference>
<dbReference type="PANTHER" id="PTHR31126">
    <property type="entry name" value="TYROSINE-PROTEIN PHOSPHATASE"/>
    <property type="match status" value="1"/>
</dbReference>
<feature type="compositionally biased region" description="Low complexity" evidence="8">
    <location>
        <begin position="53"/>
        <end position="66"/>
    </location>
</feature>
<feature type="domain" description="Tyrosine-protein phosphatase" evidence="9">
    <location>
        <begin position="101"/>
        <end position="253"/>
    </location>
</feature>